<dbReference type="InParanoid" id="A0A1J7J874"/>
<sequence>MTTTTTVGIGVTALLPTRSGTAASKDVMIGRENLESCPSCDVTTVIWRDENYPLPEAINYLLFVVLQAMPVTASLHRSLEQNLAGREQSATVFRAKHSRRPSLASGSQAESQHREHSAVEMRCKMQKCNLGESNPCLNLGRVES</sequence>
<keyword evidence="3" id="KW-1185">Reference proteome</keyword>
<name>A0A1J7J874_9PEZI</name>
<dbReference type="Proteomes" id="UP000182658">
    <property type="component" value="Unassembled WGS sequence"/>
</dbReference>
<dbReference type="EMBL" id="KV875106">
    <property type="protein sequence ID" value="OIW23714.1"/>
    <property type="molecule type" value="Genomic_DNA"/>
</dbReference>
<accession>A0A1J7J874</accession>
<evidence type="ECO:0000313" key="2">
    <source>
        <dbReference type="EMBL" id="OIW23714.1"/>
    </source>
</evidence>
<dbReference type="AlphaFoldDB" id="A0A1J7J874"/>
<protein>
    <submittedName>
        <fullName evidence="2">Uncharacterized protein</fullName>
    </submittedName>
</protein>
<feature type="region of interest" description="Disordered" evidence="1">
    <location>
        <begin position="87"/>
        <end position="118"/>
    </location>
</feature>
<gene>
    <name evidence="2" type="ORF">CONLIGDRAFT_637680</name>
</gene>
<reference evidence="2 3" key="1">
    <citation type="submission" date="2016-10" db="EMBL/GenBank/DDBJ databases">
        <title>Draft genome sequence of Coniochaeta ligniaria NRRL30616, a lignocellulolytic fungus for bioabatement of inhibitors in plant biomass hydrolysates.</title>
        <authorList>
            <consortium name="DOE Joint Genome Institute"/>
            <person name="Jimenez D.J."/>
            <person name="Hector R.E."/>
            <person name="Riley R."/>
            <person name="Sun H."/>
            <person name="Grigoriev I.V."/>
            <person name="Van Elsas J.D."/>
            <person name="Nichols N.N."/>
        </authorList>
    </citation>
    <scope>NUCLEOTIDE SEQUENCE [LARGE SCALE GENOMIC DNA]</scope>
    <source>
        <strain evidence="2 3">NRRL 30616</strain>
    </source>
</reference>
<evidence type="ECO:0000313" key="3">
    <source>
        <dbReference type="Proteomes" id="UP000182658"/>
    </source>
</evidence>
<organism evidence="2 3">
    <name type="scientific">Coniochaeta ligniaria NRRL 30616</name>
    <dbReference type="NCBI Taxonomy" id="1408157"/>
    <lineage>
        <taxon>Eukaryota</taxon>
        <taxon>Fungi</taxon>
        <taxon>Dikarya</taxon>
        <taxon>Ascomycota</taxon>
        <taxon>Pezizomycotina</taxon>
        <taxon>Sordariomycetes</taxon>
        <taxon>Sordariomycetidae</taxon>
        <taxon>Coniochaetales</taxon>
        <taxon>Coniochaetaceae</taxon>
        <taxon>Coniochaeta</taxon>
    </lineage>
</organism>
<proteinExistence type="predicted"/>
<evidence type="ECO:0000256" key="1">
    <source>
        <dbReference type="SAM" id="MobiDB-lite"/>
    </source>
</evidence>